<evidence type="ECO:0000313" key="1">
    <source>
        <dbReference type="EMBL" id="OYD57146.1"/>
    </source>
</evidence>
<name>A0A235F728_9BACL</name>
<dbReference type="AlphaFoldDB" id="A0A235F728"/>
<organism evidence="1 2">
    <name type="scientific">Fictibacillus aquaticus</name>
    <dbReference type="NCBI Taxonomy" id="2021314"/>
    <lineage>
        <taxon>Bacteria</taxon>
        <taxon>Bacillati</taxon>
        <taxon>Bacillota</taxon>
        <taxon>Bacilli</taxon>
        <taxon>Bacillales</taxon>
        <taxon>Fictibacillaceae</taxon>
        <taxon>Fictibacillus</taxon>
    </lineage>
</organism>
<sequence>MSKVKLPMPAGLILERAAAKGLAGAVLADAVRYKNRPAFQETGISEESIDFIFEYGSENMEICENAILQGYEFKFLSIRGLQNFLIARLGLEEGKDFTISETHLDRVVIPAEKYQGVRETIPGNWVFAELEQSGDGGIYRIEHASAGSGLISKG</sequence>
<dbReference type="EMBL" id="NOII01000003">
    <property type="protein sequence ID" value="OYD57146.1"/>
    <property type="molecule type" value="Genomic_DNA"/>
</dbReference>
<dbReference type="RefSeq" id="WP_094252494.1">
    <property type="nucleotide sequence ID" value="NZ_JBHLXL010000001.1"/>
</dbReference>
<reference evidence="1 2" key="1">
    <citation type="submission" date="2017-07" db="EMBL/GenBank/DDBJ databases">
        <title>Fictibacillus sp. nov. GDSW-R2A3 Genome sequencing and assembly.</title>
        <authorList>
            <person name="Mayilraj S."/>
        </authorList>
    </citation>
    <scope>NUCLEOTIDE SEQUENCE [LARGE SCALE GENOMIC DNA]</scope>
    <source>
        <strain evidence="1 2">GDSW-R2A3</strain>
    </source>
</reference>
<gene>
    <name evidence="1" type="ORF">CGZ90_10635</name>
</gene>
<protein>
    <submittedName>
        <fullName evidence="1">Uncharacterized protein</fullName>
    </submittedName>
</protein>
<evidence type="ECO:0000313" key="2">
    <source>
        <dbReference type="Proteomes" id="UP000215059"/>
    </source>
</evidence>
<proteinExistence type="predicted"/>
<dbReference type="OrthoDB" id="2648027at2"/>
<keyword evidence="2" id="KW-1185">Reference proteome</keyword>
<comment type="caution">
    <text evidence="1">The sequence shown here is derived from an EMBL/GenBank/DDBJ whole genome shotgun (WGS) entry which is preliminary data.</text>
</comment>
<dbReference type="Proteomes" id="UP000215059">
    <property type="component" value="Unassembled WGS sequence"/>
</dbReference>
<accession>A0A235F728</accession>